<accession>A0A2G8RPF3</accession>
<evidence type="ECO:0000256" key="1">
    <source>
        <dbReference type="SAM" id="Phobius"/>
    </source>
</evidence>
<dbReference type="OrthoDB" id="3185525at2759"/>
<feature type="transmembrane region" description="Helical" evidence="1">
    <location>
        <begin position="199"/>
        <end position="228"/>
    </location>
</feature>
<dbReference type="AlphaFoldDB" id="A0A2G8RPF3"/>
<organism evidence="3 4">
    <name type="scientific">Ganoderma sinense ZZ0214-1</name>
    <dbReference type="NCBI Taxonomy" id="1077348"/>
    <lineage>
        <taxon>Eukaryota</taxon>
        <taxon>Fungi</taxon>
        <taxon>Dikarya</taxon>
        <taxon>Basidiomycota</taxon>
        <taxon>Agaricomycotina</taxon>
        <taxon>Agaricomycetes</taxon>
        <taxon>Polyporales</taxon>
        <taxon>Polyporaceae</taxon>
        <taxon>Ganoderma</taxon>
    </lineage>
</organism>
<keyword evidence="1" id="KW-0472">Membrane</keyword>
<protein>
    <recommendedName>
        <fullName evidence="2">DUF6535 domain-containing protein</fullName>
    </recommendedName>
</protein>
<reference evidence="3 4" key="1">
    <citation type="journal article" date="2015" name="Sci. Rep.">
        <title>Chromosome-level genome map provides insights into diverse defense mechanisms in the medicinal fungus Ganoderma sinense.</title>
        <authorList>
            <person name="Zhu Y."/>
            <person name="Xu J."/>
            <person name="Sun C."/>
            <person name="Zhou S."/>
            <person name="Xu H."/>
            <person name="Nelson D.R."/>
            <person name="Qian J."/>
            <person name="Song J."/>
            <person name="Luo H."/>
            <person name="Xiang L."/>
            <person name="Li Y."/>
            <person name="Xu Z."/>
            <person name="Ji A."/>
            <person name="Wang L."/>
            <person name="Lu S."/>
            <person name="Hayward A."/>
            <person name="Sun W."/>
            <person name="Li X."/>
            <person name="Schwartz D.C."/>
            <person name="Wang Y."/>
            <person name="Chen S."/>
        </authorList>
    </citation>
    <scope>NUCLEOTIDE SEQUENCE [LARGE SCALE GENOMIC DNA]</scope>
    <source>
        <strain evidence="3 4">ZZ0214-1</strain>
    </source>
</reference>
<keyword evidence="1" id="KW-1133">Transmembrane helix</keyword>
<keyword evidence="4" id="KW-1185">Reference proteome</keyword>
<feature type="domain" description="DUF6535" evidence="2">
    <location>
        <begin position="45"/>
        <end position="229"/>
    </location>
</feature>
<evidence type="ECO:0000259" key="2">
    <source>
        <dbReference type="Pfam" id="PF20153"/>
    </source>
</evidence>
<evidence type="ECO:0000313" key="3">
    <source>
        <dbReference type="EMBL" id="PIL23218.1"/>
    </source>
</evidence>
<comment type="caution">
    <text evidence="3">The sequence shown here is derived from an EMBL/GenBank/DDBJ whole genome shotgun (WGS) entry which is preliminary data.</text>
</comment>
<evidence type="ECO:0000313" key="4">
    <source>
        <dbReference type="Proteomes" id="UP000230002"/>
    </source>
</evidence>
<dbReference type="EMBL" id="AYKW01000068">
    <property type="protein sequence ID" value="PIL23218.1"/>
    <property type="molecule type" value="Genomic_DNA"/>
</dbReference>
<keyword evidence="1" id="KW-0812">Transmembrane</keyword>
<gene>
    <name evidence="3" type="ORF">GSI_14527</name>
</gene>
<name>A0A2G8RPF3_9APHY</name>
<dbReference type="InterPro" id="IPR045338">
    <property type="entry name" value="DUF6535"/>
</dbReference>
<sequence>MVSTTRADGITWLPPEWADWSFPDPEVITDELKKEFTDEQRAKAWDDASGAVKTYHNELVEQWQKAMDSLLVYAGLFSAVLTAFNVQSYQLLQPGPTDPTLAVLQQISSQLNSFTVNPSFINSTQPARSPDQLLPPFQADVSVIWINTLWFVSLVCSLASASIALIVKQWLFEESKGLSGTSRETARLRQYRLNSLIKWHVGVIVLVPSVLLQVALFLFLAGLLILLWTIHVTVAAVVTVFIGALFVFVLVITILPVFKLDCCYRSPQAYGIFVLSRLIWTAPPRVYTGVAQISCIHLPLALL</sequence>
<feature type="transmembrane region" description="Helical" evidence="1">
    <location>
        <begin position="144"/>
        <end position="167"/>
    </location>
</feature>
<feature type="transmembrane region" description="Helical" evidence="1">
    <location>
        <begin position="234"/>
        <end position="258"/>
    </location>
</feature>
<dbReference type="Pfam" id="PF20153">
    <property type="entry name" value="DUF6535"/>
    <property type="match status" value="1"/>
</dbReference>
<feature type="transmembrane region" description="Helical" evidence="1">
    <location>
        <begin position="70"/>
        <end position="89"/>
    </location>
</feature>
<dbReference type="Proteomes" id="UP000230002">
    <property type="component" value="Unassembled WGS sequence"/>
</dbReference>
<proteinExistence type="predicted"/>